<dbReference type="AlphaFoldDB" id="A0A1G2IKK6"/>
<gene>
    <name evidence="1" type="ORF">A3G45_00965</name>
</gene>
<sequence length="68" mass="7662">MEEKEISIVSYLEQLSKETEKTGWHIKDTIEVEMSVARSIDAGGKVAFWVVDAGGKYQKENLIKVNFG</sequence>
<protein>
    <submittedName>
        <fullName evidence="1">Uncharacterized protein</fullName>
    </submittedName>
</protein>
<reference evidence="1 2" key="1">
    <citation type="journal article" date="2016" name="Nat. Commun.">
        <title>Thousands of microbial genomes shed light on interconnected biogeochemical processes in an aquifer system.</title>
        <authorList>
            <person name="Anantharaman K."/>
            <person name="Brown C.T."/>
            <person name="Hug L.A."/>
            <person name="Sharon I."/>
            <person name="Castelle C.J."/>
            <person name="Probst A.J."/>
            <person name="Thomas B.C."/>
            <person name="Singh A."/>
            <person name="Wilkins M.J."/>
            <person name="Karaoz U."/>
            <person name="Brodie E.L."/>
            <person name="Williams K.H."/>
            <person name="Hubbard S.S."/>
            <person name="Banfield J.F."/>
        </authorList>
    </citation>
    <scope>NUCLEOTIDE SEQUENCE [LARGE SCALE GENOMIC DNA]</scope>
</reference>
<organism evidence="1 2">
    <name type="scientific">Candidatus Staskawiczbacteria bacterium RIFCSPLOWO2_12_FULL_37_15</name>
    <dbReference type="NCBI Taxonomy" id="1802218"/>
    <lineage>
        <taxon>Bacteria</taxon>
        <taxon>Candidatus Staskawicziibacteriota</taxon>
    </lineage>
</organism>
<accession>A0A1G2IKK6</accession>
<proteinExistence type="predicted"/>
<evidence type="ECO:0000313" key="2">
    <source>
        <dbReference type="Proteomes" id="UP000178632"/>
    </source>
</evidence>
<dbReference type="Proteomes" id="UP000178632">
    <property type="component" value="Unassembled WGS sequence"/>
</dbReference>
<dbReference type="EMBL" id="MHPE01000051">
    <property type="protein sequence ID" value="OGZ75326.1"/>
    <property type="molecule type" value="Genomic_DNA"/>
</dbReference>
<name>A0A1G2IKK6_9BACT</name>
<comment type="caution">
    <text evidence="1">The sequence shown here is derived from an EMBL/GenBank/DDBJ whole genome shotgun (WGS) entry which is preliminary data.</text>
</comment>
<evidence type="ECO:0000313" key="1">
    <source>
        <dbReference type="EMBL" id="OGZ75326.1"/>
    </source>
</evidence>